<feature type="transmembrane region" description="Helical" evidence="1">
    <location>
        <begin position="60"/>
        <end position="80"/>
    </location>
</feature>
<sequence>MLQIFSLSFFNCIRDVSLRIKAYLLFLGLGGVSSWLLPCQPFMAVRLRPGCPERRIRKNSLTYTVMTLISSSLKVVYQLFYAKLTESRYFNNSRREYKLC</sequence>
<dbReference type="Ensembl" id="ENSOABT00000050068.2">
    <property type="protein sequence ID" value="ENSOABP00000048814.1"/>
    <property type="gene ID" value="ENSOABG00000021775.2"/>
</dbReference>
<keyword evidence="1" id="KW-1133">Transmembrane helix</keyword>
<organism evidence="2 3">
    <name type="scientific">Oreochromis aureus</name>
    <name type="common">Israeli tilapia</name>
    <name type="synonym">Chromis aureus</name>
    <dbReference type="NCBI Taxonomy" id="47969"/>
    <lineage>
        <taxon>Eukaryota</taxon>
        <taxon>Metazoa</taxon>
        <taxon>Chordata</taxon>
        <taxon>Craniata</taxon>
        <taxon>Vertebrata</taxon>
        <taxon>Euteleostomi</taxon>
        <taxon>Actinopterygii</taxon>
        <taxon>Neopterygii</taxon>
        <taxon>Teleostei</taxon>
        <taxon>Neoteleostei</taxon>
        <taxon>Acanthomorphata</taxon>
        <taxon>Ovalentaria</taxon>
        <taxon>Cichlomorphae</taxon>
        <taxon>Cichliformes</taxon>
        <taxon>Cichlidae</taxon>
        <taxon>African cichlids</taxon>
        <taxon>Pseudocrenilabrinae</taxon>
        <taxon>Oreochromini</taxon>
        <taxon>Oreochromis</taxon>
    </lineage>
</organism>
<name>A0A668VD95_OREAU</name>
<keyword evidence="3" id="KW-1185">Reference proteome</keyword>
<reference evidence="2" key="1">
    <citation type="submission" date="2025-08" db="UniProtKB">
        <authorList>
            <consortium name="Ensembl"/>
        </authorList>
    </citation>
    <scope>IDENTIFICATION</scope>
</reference>
<dbReference type="Proteomes" id="UP000472276">
    <property type="component" value="Unassembled WGS sequence"/>
</dbReference>
<keyword evidence="1" id="KW-0812">Transmembrane</keyword>
<evidence type="ECO:0000313" key="3">
    <source>
        <dbReference type="Proteomes" id="UP000472276"/>
    </source>
</evidence>
<reference evidence="2" key="2">
    <citation type="submission" date="2025-09" db="UniProtKB">
        <authorList>
            <consortium name="Ensembl"/>
        </authorList>
    </citation>
    <scope>IDENTIFICATION</scope>
</reference>
<proteinExistence type="predicted"/>
<dbReference type="AlphaFoldDB" id="A0A668VD95"/>
<keyword evidence="1" id="KW-0472">Membrane</keyword>
<protein>
    <submittedName>
        <fullName evidence="2">Uncharacterized protein</fullName>
    </submittedName>
</protein>
<accession>A0A668VD95</accession>
<evidence type="ECO:0000256" key="1">
    <source>
        <dbReference type="SAM" id="Phobius"/>
    </source>
</evidence>
<feature type="transmembrane region" description="Helical" evidence="1">
    <location>
        <begin position="20"/>
        <end position="39"/>
    </location>
</feature>
<evidence type="ECO:0000313" key="2">
    <source>
        <dbReference type="Ensembl" id="ENSOABP00000048814.1"/>
    </source>
</evidence>